<keyword evidence="3" id="KW-1003">Cell membrane</keyword>
<feature type="transmembrane region" description="Helical" evidence="7">
    <location>
        <begin position="33"/>
        <end position="54"/>
    </location>
</feature>
<dbReference type="InterPro" id="IPR010290">
    <property type="entry name" value="TM_effector"/>
</dbReference>
<evidence type="ECO:0000256" key="2">
    <source>
        <dbReference type="ARBA" id="ARBA00022448"/>
    </source>
</evidence>
<comment type="subcellular location">
    <subcellularLocation>
        <location evidence="1">Cell membrane</location>
        <topology evidence="1">Multi-pass membrane protein</topology>
    </subcellularLocation>
</comment>
<protein>
    <recommendedName>
        <fullName evidence="8">Major facilitator superfamily (MFS) profile domain-containing protein</fullName>
    </recommendedName>
</protein>
<feature type="transmembrane region" description="Helical" evidence="7">
    <location>
        <begin position="124"/>
        <end position="144"/>
    </location>
</feature>
<evidence type="ECO:0000256" key="4">
    <source>
        <dbReference type="ARBA" id="ARBA00022692"/>
    </source>
</evidence>
<feature type="transmembrane region" description="Helical" evidence="7">
    <location>
        <begin position="150"/>
        <end position="168"/>
    </location>
</feature>
<dbReference type="EMBL" id="OUUY01000094">
    <property type="protein sequence ID" value="SPQ01220.1"/>
    <property type="molecule type" value="Genomic_DNA"/>
</dbReference>
<evidence type="ECO:0000256" key="1">
    <source>
        <dbReference type="ARBA" id="ARBA00004651"/>
    </source>
</evidence>
<dbReference type="AlphaFoldDB" id="A0A2U3QIN7"/>
<dbReference type="GO" id="GO:0005886">
    <property type="term" value="C:plasma membrane"/>
    <property type="evidence" value="ECO:0007669"/>
    <property type="project" value="UniProtKB-SubCell"/>
</dbReference>
<dbReference type="SUPFAM" id="SSF103473">
    <property type="entry name" value="MFS general substrate transporter"/>
    <property type="match status" value="1"/>
</dbReference>
<accession>A0A2U3QIN7</accession>
<evidence type="ECO:0000256" key="3">
    <source>
        <dbReference type="ARBA" id="ARBA00022475"/>
    </source>
</evidence>
<feature type="domain" description="Major facilitator superfamily (MFS) profile" evidence="8">
    <location>
        <begin position="1"/>
        <end position="183"/>
    </location>
</feature>
<sequence length="183" mass="18990">MILIAIFSIVGLPYINLLPVFTAEIFHRGAKGLGFLVGASGIGALTAALGIAVMGNIENKTRFMSIAALFFSAALFAFSLSKTFWISIVVIAIGGWGMVSYLAAANSFIQVSVPDELRGRVMSVYSFVFLGLVPVGNSIMGVAADMVGTADAVMLGGLICLLASAVFARRYLGKLDDGTGPGA</sequence>
<feature type="transmembrane region" description="Helical" evidence="7">
    <location>
        <begin position="84"/>
        <end position="104"/>
    </location>
</feature>
<dbReference type="PANTHER" id="PTHR23513">
    <property type="entry name" value="INTEGRAL MEMBRANE EFFLUX PROTEIN-RELATED"/>
    <property type="match status" value="1"/>
</dbReference>
<dbReference type="InterPro" id="IPR020846">
    <property type="entry name" value="MFS_dom"/>
</dbReference>
<dbReference type="Gene3D" id="1.20.1250.20">
    <property type="entry name" value="MFS general substrate transporter like domains"/>
    <property type="match status" value="1"/>
</dbReference>
<evidence type="ECO:0000256" key="5">
    <source>
        <dbReference type="ARBA" id="ARBA00022989"/>
    </source>
</evidence>
<dbReference type="PANTHER" id="PTHR23513:SF11">
    <property type="entry name" value="STAPHYLOFERRIN A TRANSPORTER"/>
    <property type="match status" value="1"/>
</dbReference>
<evidence type="ECO:0000313" key="9">
    <source>
        <dbReference type="EMBL" id="SPQ01220.1"/>
    </source>
</evidence>
<keyword evidence="10" id="KW-1185">Reference proteome</keyword>
<dbReference type="Pfam" id="PF05977">
    <property type="entry name" value="MFS_3"/>
    <property type="match status" value="1"/>
</dbReference>
<dbReference type="PROSITE" id="PS50850">
    <property type="entry name" value="MFS"/>
    <property type="match status" value="1"/>
</dbReference>
<dbReference type="GO" id="GO:0022857">
    <property type="term" value="F:transmembrane transporter activity"/>
    <property type="evidence" value="ECO:0007669"/>
    <property type="project" value="InterPro"/>
</dbReference>
<keyword evidence="2" id="KW-0813">Transport</keyword>
<name>A0A2U3QIN7_9BACT</name>
<evidence type="ECO:0000259" key="8">
    <source>
        <dbReference type="PROSITE" id="PS50850"/>
    </source>
</evidence>
<proteinExistence type="predicted"/>
<keyword evidence="5 7" id="KW-1133">Transmembrane helix</keyword>
<organism evidence="9 10">
    <name type="scientific">Candidatus Sulfobium mesophilum</name>
    <dbReference type="NCBI Taxonomy" id="2016548"/>
    <lineage>
        <taxon>Bacteria</taxon>
        <taxon>Pseudomonadati</taxon>
        <taxon>Nitrospirota</taxon>
        <taxon>Nitrospiria</taxon>
        <taxon>Nitrospirales</taxon>
        <taxon>Nitrospiraceae</taxon>
        <taxon>Candidatus Sulfobium</taxon>
    </lineage>
</organism>
<feature type="transmembrane region" description="Helical" evidence="7">
    <location>
        <begin position="61"/>
        <end position="78"/>
    </location>
</feature>
<reference evidence="10" key="1">
    <citation type="submission" date="2018-03" db="EMBL/GenBank/DDBJ databases">
        <authorList>
            <person name="Zecchin S."/>
        </authorList>
    </citation>
    <scope>NUCLEOTIDE SEQUENCE [LARGE SCALE GENOMIC DNA]</scope>
</reference>
<dbReference type="Proteomes" id="UP000245125">
    <property type="component" value="Unassembled WGS sequence"/>
</dbReference>
<keyword evidence="6 7" id="KW-0472">Membrane</keyword>
<dbReference type="InterPro" id="IPR036259">
    <property type="entry name" value="MFS_trans_sf"/>
</dbReference>
<evidence type="ECO:0000313" key="10">
    <source>
        <dbReference type="Proteomes" id="UP000245125"/>
    </source>
</evidence>
<gene>
    <name evidence="9" type="ORF">NBG4_470021</name>
</gene>
<evidence type="ECO:0000256" key="6">
    <source>
        <dbReference type="ARBA" id="ARBA00023136"/>
    </source>
</evidence>
<keyword evidence="4 7" id="KW-0812">Transmembrane</keyword>
<evidence type="ECO:0000256" key="7">
    <source>
        <dbReference type="SAM" id="Phobius"/>
    </source>
</evidence>